<gene>
    <name evidence="2" type="ORF">ABM479_06040</name>
</gene>
<feature type="signal peptide" evidence="1">
    <location>
        <begin position="1"/>
        <end position="27"/>
    </location>
</feature>
<reference evidence="2" key="1">
    <citation type="submission" date="2024-06" db="EMBL/GenBank/DDBJ databases">
        <authorList>
            <person name="Li T."/>
            <person name="Gao R."/>
        </authorList>
    </citation>
    <scope>NUCLEOTIDE SEQUENCE</scope>
    <source>
        <strain evidence="2">ZPR3</strain>
    </source>
</reference>
<evidence type="ECO:0008006" key="3">
    <source>
        <dbReference type="Google" id="ProtNLM"/>
    </source>
</evidence>
<accession>A0AAU7RV74</accession>
<dbReference type="EMBL" id="CP157960">
    <property type="protein sequence ID" value="XBT94018.1"/>
    <property type="molecule type" value="Genomic_DNA"/>
</dbReference>
<dbReference type="AlphaFoldDB" id="A0AAU7RV74"/>
<proteinExistence type="predicted"/>
<protein>
    <recommendedName>
        <fullName evidence="3">BA14K family protein</fullName>
    </recommendedName>
</protein>
<sequence length="105" mass="12499">MKHLASFALTAALAVGAVLSATLPAAAVPLASPSSTTASNIILVQEQGTRRYPYDDRRTYWRDRDRDHRHWRERRWERRHSDDRWRDDRRYHHRRHGGVIFEIRP</sequence>
<evidence type="ECO:0000256" key="1">
    <source>
        <dbReference type="SAM" id="SignalP"/>
    </source>
</evidence>
<evidence type="ECO:0000313" key="2">
    <source>
        <dbReference type="EMBL" id="XBT94018.1"/>
    </source>
</evidence>
<organism evidence="2">
    <name type="scientific">Rhizobium sp. ZPR3</name>
    <dbReference type="NCBI Taxonomy" id="3158967"/>
    <lineage>
        <taxon>Bacteria</taxon>
        <taxon>Pseudomonadati</taxon>
        <taxon>Pseudomonadota</taxon>
        <taxon>Alphaproteobacteria</taxon>
        <taxon>Hyphomicrobiales</taxon>
        <taxon>Rhizobiaceae</taxon>
        <taxon>Rhizobium/Agrobacterium group</taxon>
        <taxon>Rhizobium</taxon>
    </lineage>
</organism>
<keyword evidence="1" id="KW-0732">Signal</keyword>
<dbReference type="RefSeq" id="WP_349958157.1">
    <property type="nucleotide sequence ID" value="NZ_CP157960.1"/>
</dbReference>
<feature type="chain" id="PRO_5043414460" description="BA14K family protein" evidence="1">
    <location>
        <begin position="28"/>
        <end position="105"/>
    </location>
</feature>
<name>A0AAU7RV74_9HYPH</name>